<dbReference type="AlphaFoldDB" id="A0A4C1VJJ3"/>
<gene>
    <name evidence="1" type="ORF">EVAR_33507_1</name>
</gene>
<sequence length="97" mass="10702">MKYVIPDVLWCAGSSSAKVVLQNLVLVVCLGWRGRRLAPLLEPSRQLVDGLLKARSDVTEMVPRRYTALSLVKSASWTPICGRGISFVYAEYSSGED</sequence>
<evidence type="ECO:0000313" key="1">
    <source>
        <dbReference type="EMBL" id="GBP38759.1"/>
    </source>
</evidence>
<keyword evidence="2" id="KW-1185">Reference proteome</keyword>
<protein>
    <submittedName>
        <fullName evidence="1">Uncharacterized protein</fullName>
    </submittedName>
</protein>
<evidence type="ECO:0000313" key="2">
    <source>
        <dbReference type="Proteomes" id="UP000299102"/>
    </source>
</evidence>
<dbReference type="Proteomes" id="UP000299102">
    <property type="component" value="Unassembled WGS sequence"/>
</dbReference>
<name>A0A4C1VJJ3_EUMVA</name>
<organism evidence="1 2">
    <name type="scientific">Eumeta variegata</name>
    <name type="common">Bagworm moth</name>
    <name type="synonym">Eumeta japonica</name>
    <dbReference type="NCBI Taxonomy" id="151549"/>
    <lineage>
        <taxon>Eukaryota</taxon>
        <taxon>Metazoa</taxon>
        <taxon>Ecdysozoa</taxon>
        <taxon>Arthropoda</taxon>
        <taxon>Hexapoda</taxon>
        <taxon>Insecta</taxon>
        <taxon>Pterygota</taxon>
        <taxon>Neoptera</taxon>
        <taxon>Endopterygota</taxon>
        <taxon>Lepidoptera</taxon>
        <taxon>Glossata</taxon>
        <taxon>Ditrysia</taxon>
        <taxon>Tineoidea</taxon>
        <taxon>Psychidae</taxon>
        <taxon>Oiketicinae</taxon>
        <taxon>Eumeta</taxon>
    </lineage>
</organism>
<proteinExistence type="predicted"/>
<reference evidence="1 2" key="1">
    <citation type="journal article" date="2019" name="Commun. Biol.">
        <title>The bagworm genome reveals a unique fibroin gene that provides high tensile strength.</title>
        <authorList>
            <person name="Kono N."/>
            <person name="Nakamura H."/>
            <person name="Ohtoshi R."/>
            <person name="Tomita M."/>
            <person name="Numata K."/>
            <person name="Arakawa K."/>
        </authorList>
    </citation>
    <scope>NUCLEOTIDE SEQUENCE [LARGE SCALE GENOMIC DNA]</scope>
</reference>
<dbReference type="EMBL" id="BGZK01000354">
    <property type="protein sequence ID" value="GBP38759.1"/>
    <property type="molecule type" value="Genomic_DNA"/>
</dbReference>
<accession>A0A4C1VJJ3</accession>
<comment type="caution">
    <text evidence="1">The sequence shown here is derived from an EMBL/GenBank/DDBJ whole genome shotgun (WGS) entry which is preliminary data.</text>
</comment>